<evidence type="ECO:0000313" key="13">
    <source>
        <dbReference type="EMBL" id="QJB70775.1"/>
    </source>
</evidence>
<name>A0A6H2DS43_9SPHN</name>
<dbReference type="PANTHER" id="PTHR32552">
    <property type="entry name" value="FERRICHROME IRON RECEPTOR-RELATED"/>
    <property type="match status" value="1"/>
</dbReference>
<dbReference type="InterPro" id="IPR039426">
    <property type="entry name" value="TonB-dep_rcpt-like"/>
</dbReference>
<feature type="domain" description="TonB-dependent receptor-like beta-barrel" evidence="12">
    <location>
        <begin position="2"/>
        <end position="300"/>
    </location>
</feature>
<evidence type="ECO:0000256" key="8">
    <source>
        <dbReference type="ARBA" id="ARBA00023077"/>
    </source>
</evidence>
<dbReference type="PANTHER" id="PTHR32552:SF81">
    <property type="entry name" value="TONB-DEPENDENT OUTER MEMBRANE RECEPTOR"/>
    <property type="match status" value="1"/>
</dbReference>
<evidence type="ECO:0000256" key="4">
    <source>
        <dbReference type="ARBA" id="ARBA00022496"/>
    </source>
</evidence>
<dbReference type="GO" id="GO:0009279">
    <property type="term" value="C:cell outer membrane"/>
    <property type="evidence" value="ECO:0007669"/>
    <property type="project" value="UniProtKB-SubCell"/>
</dbReference>
<evidence type="ECO:0000313" key="14">
    <source>
        <dbReference type="Proteomes" id="UP000501600"/>
    </source>
</evidence>
<comment type="subcellular location">
    <subcellularLocation>
        <location evidence="1 11">Cell outer membrane</location>
        <topology evidence="1 11">Multi-pass membrane protein</topology>
    </subcellularLocation>
</comment>
<keyword evidence="6" id="KW-0408">Iron</keyword>
<comment type="similarity">
    <text evidence="11">Belongs to the TonB-dependent receptor family.</text>
</comment>
<dbReference type="Gene3D" id="2.40.170.20">
    <property type="entry name" value="TonB-dependent receptor, beta-barrel domain"/>
    <property type="match status" value="1"/>
</dbReference>
<keyword evidence="5 11" id="KW-0812">Transmembrane</keyword>
<evidence type="ECO:0000256" key="3">
    <source>
        <dbReference type="ARBA" id="ARBA00022452"/>
    </source>
</evidence>
<reference evidence="13 14" key="1">
    <citation type="submission" date="2020-04" db="EMBL/GenBank/DDBJ databases">
        <title>Genome sequence for Sphingorhabdus sp. strain M1.</title>
        <authorList>
            <person name="Park S.-J."/>
        </authorList>
    </citation>
    <scope>NUCLEOTIDE SEQUENCE [LARGE SCALE GENOMIC DNA]</scope>
    <source>
        <strain evidence="13 14">JK6</strain>
    </source>
</reference>
<keyword evidence="9 11" id="KW-0472">Membrane</keyword>
<keyword evidence="14" id="KW-1185">Reference proteome</keyword>
<evidence type="ECO:0000256" key="5">
    <source>
        <dbReference type="ARBA" id="ARBA00022692"/>
    </source>
</evidence>
<dbReference type="Proteomes" id="UP000501600">
    <property type="component" value="Chromosome"/>
</dbReference>
<keyword evidence="8" id="KW-0798">TonB box</keyword>
<evidence type="ECO:0000256" key="2">
    <source>
        <dbReference type="ARBA" id="ARBA00022448"/>
    </source>
</evidence>
<accession>A0A6H2DS43</accession>
<keyword evidence="2 11" id="KW-0813">Transport</keyword>
<dbReference type="KEGG" id="phao:HF685_09335"/>
<proteinExistence type="inferred from homology"/>
<dbReference type="Pfam" id="PF00593">
    <property type="entry name" value="TonB_dep_Rec_b-barrel"/>
    <property type="match status" value="1"/>
</dbReference>
<dbReference type="GO" id="GO:0006826">
    <property type="term" value="P:iron ion transport"/>
    <property type="evidence" value="ECO:0007669"/>
    <property type="project" value="UniProtKB-KW"/>
</dbReference>
<sequence>MFGAASFDITDTVTLSVEGRYAEEKVEQSSIARNAGGPAVAPVNVAATFKKFSPRILLDWKVSADNLLYASFAQGQKPGGFNGVTAIQAGVPSYQEEEVDAFEIGSKNVFLDGALTANLAVFYNEIQGYQLTQNVQSATQAVSAVVNAGDARVFGLELELVARPSDNLTFTANYALADSKFTAGFDENQGVLNDVLDDRLVNCSTGDQFPNVAGCQSLFGSIVGKSIPRAPVHQVFADIDYRMPLGDGGWKFFTGANVSLVSSSFAQVHNLAETGGSAVADFRIGIENENFKIQGYVKNLFDEDSVAQIIRYADGNDTFKRNFIASLRPGRRFGVVLSARY</sequence>
<dbReference type="InterPro" id="IPR036942">
    <property type="entry name" value="Beta-barrel_TonB_sf"/>
</dbReference>
<organism evidence="13 14">
    <name type="scientific">Parasphingorhabdus halotolerans</name>
    <dbReference type="NCBI Taxonomy" id="2725558"/>
    <lineage>
        <taxon>Bacteria</taxon>
        <taxon>Pseudomonadati</taxon>
        <taxon>Pseudomonadota</taxon>
        <taxon>Alphaproteobacteria</taxon>
        <taxon>Sphingomonadales</taxon>
        <taxon>Sphingomonadaceae</taxon>
        <taxon>Parasphingorhabdus</taxon>
    </lineage>
</organism>
<evidence type="ECO:0000256" key="7">
    <source>
        <dbReference type="ARBA" id="ARBA00023065"/>
    </source>
</evidence>
<evidence type="ECO:0000256" key="6">
    <source>
        <dbReference type="ARBA" id="ARBA00023004"/>
    </source>
</evidence>
<keyword evidence="13" id="KW-0675">Receptor</keyword>
<dbReference type="AlphaFoldDB" id="A0A6H2DS43"/>
<evidence type="ECO:0000259" key="12">
    <source>
        <dbReference type="Pfam" id="PF00593"/>
    </source>
</evidence>
<keyword evidence="10 11" id="KW-0998">Cell outer membrane</keyword>
<evidence type="ECO:0000256" key="10">
    <source>
        <dbReference type="ARBA" id="ARBA00023237"/>
    </source>
</evidence>
<evidence type="ECO:0000256" key="1">
    <source>
        <dbReference type="ARBA" id="ARBA00004571"/>
    </source>
</evidence>
<dbReference type="InterPro" id="IPR000531">
    <property type="entry name" value="Beta-barrel_TonB"/>
</dbReference>
<evidence type="ECO:0000256" key="9">
    <source>
        <dbReference type="ARBA" id="ARBA00023136"/>
    </source>
</evidence>
<keyword evidence="4" id="KW-0410">Iron transport</keyword>
<gene>
    <name evidence="13" type="ORF">HF685_09335</name>
</gene>
<dbReference type="PROSITE" id="PS52016">
    <property type="entry name" value="TONB_DEPENDENT_REC_3"/>
    <property type="match status" value="1"/>
</dbReference>
<keyword evidence="3 11" id="KW-1134">Transmembrane beta strand</keyword>
<dbReference type="SUPFAM" id="SSF56935">
    <property type="entry name" value="Porins"/>
    <property type="match status" value="1"/>
</dbReference>
<evidence type="ECO:0000256" key="11">
    <source>
        <dbReference type="PROSITE-ProRule" id="PRU01360"/>
    </source>
</evidence>
<keyword evidence="7" id="KW-0406">Ion transport</keyword>
<protein>
    <submittedName>
        <fullName evidence="13">TonB-dependent receptor</fullName>
    </submittedName>
</protein>
<dbReference type="EMBL" id="CP051217">
    <property type="protein sequence ID" value="QJB70775.1"/>
    <property type="molecule type" value="Genomic_DNA"/>
</dbReference>